<proteinExistence type="predicted"/>
<accession>A0A1B2HXA1</accession>
<dbReference type="AlphaFoldDB" id="A0A1B2HXA1"/>
<organism evidence="1 2">
    <name type="scientific">Lentzea guizhouensis</name>
    <dbReference type="NCBI Taxonomy" id="1586287"/>
    <lineage>
        <taxon>Bacteria</taxon>
        <taxon>Bacillati</taxon>
        <taxon>Actinomycetota</taxon>
        <taxon>Actinomycetes</taxon>
        <taxon>Pseudonocardiales</taxon>
        <taxon>Pseudonocardiaceae</taxon>
        <taxon>Lentzea</taxon>
    </lineage>
</organism>
<evidence type="ECO:0000313" key="1">
    <source>
        <dbReference type="EMBL" id="ANZ42323.1"/>
    </source>
</evidence>
<gene>
    <name evidence="1" type="ORF">BBK82_46815</name>
</gene>
<name>A0A1B2HXA1_9PSEU</name>
<reference evidence="1 2" key="1">
    <citation type="submission" date="2016-07" db="EMBL/GenBank/DDBJ databases">
        <title>Complete genome sequence of the Lentzea guizhouensis DHS C013.</title>
        <authorList>
            <person name="Cao C."/>
        </authorList>
    </citation>
    <scope>NUCLEOTIDE SEQUENCE [LARGE SCALE GENOMIC DNA]</scope>
    <source>
        <strain evidence="1 2">DHS C013</strain>
    </source>
</reference>
<sequence>MVAAGVLVWQPWRPAPVALPTSCPSLVGLPDSLGTSSGLDEDGVRVEVQCAWGHGTVPPFRVRYRVERGPDREPETTSSGDLTVVVARRANVAVWAQYSATAERSPAQPDLPAWTRTLLDHLPAS</sequence>
<dbReference type="KEGG" id="led:BBK82_46815"/>
<dbReference type="STRING" id="1586287.BBK82_46815"/>
<dbReference type="EMBL" id="CP016793">
    <property type="protein sequence ID" value="ANZ42323.1"/>
    <property type="molecule type" value="Genomic_DNA"/>
</dbReference>
<keyword evidence="2" id="KW-1185">Reference proteome</keyword>
<dbReference type="Proteomes" id="UP000093053">
    <property type="component" value="Chromosome"/>
</dbReference>
<protein>
    <submittedName>
        <fullName evidence="1">Uncharacterized protein</fullName>
    </submittedName>
</protein>
<evidence type="ECO:0000313" key="2">
    <source>
        <dbReference type="Proteomes" id="UP000093053"/>
    </source>
</evidence>